<gene>
    <name evidence="3" type="ORF">COT92_01610</name>
</gene>
<protein>
    <recommendedName>
        <fullName evidence="5">Type II secretion system protein GspG C-terminal domain-containing protein</fullName>
    </recommendedName>
</protein>
<feature type="transmembrane region" description="Helical" evidence="2">
    <location>
        <begin position="147"/>
        <end position="168"/>
    </location>
</feature>
<dbReference type="Gene3D" id="3.30.700.10">
    <property type="entry name" value="Glycoprotein, Type 4 Pilin"/>
    <property type="match status" value="1"/>
</dbReference>
<dbReference type="EMBL" id="PFAK01000026">
    <property type="protein sequence ID" value="PIR96339.1"/>
    <property type="molecule type" value="Genomic_DNA"/>
</dbReference>
<dbReference type="Proteomes" id="UP000230922">
    <property type="component" value="Unassembled WGS sequence"/>
</dbReference>
<sequence length="661" mass="73846">MQEQVVQYIKEAKEYGLSDQQIKQNLLNVGWEASAVNKSFIYAKAEASKLFENKDEDMSLSNGAEASQHTDRAQSPRHTAHKIPTLGAETKPETVHTTPSNPAPIAIQATDQPHQQMADNPIHIEAQNITNYHEGIARENKSFQKKLFGAIMALLFLGAAGVYFYLYVYASPVKIWNKFVLGQKIDSYHNKINLTYLDDPSKLADKNLKKPFYLDVGISWESDIELLSEEDANMDAKASLKFSAGESQFEQGVSFKMIDKILYVKISDIPQLKNLFSSMYQMEGDWIKIDGEKLNQQFGDIPQVLGAQIVAQIDGYENALHNPEQSPLTGGEISKKLKEDLENIWKNAELWGMEKYLGTETINGVKTAHFKNFIDKEKLKNNLGASFDLIANSLASQFGGSLKGSEESLALAKDTLNKIFDKIEIKEFETWVGVKDFQLYKLNMALLVPSFNSIANGDLGESIPVLSDARAKSRDAKRLADMRQLASALELYFNDKNGYPESLNGIPQGVSPFYIGTIPTAPEPTDGNCSDYNNTYWYTPIGEPVEANGLKLYQNYEYTFCLGDNTGGYASGFAKMTYTGIEAGIACTGTAEQCFKQKNLQNEDFLSNLDFTAEFKITSEFSDYGQDFDFVAPEGAMDIMELQQNRNLQLHPSPVLVPNQF</sequence>
<dbReference type="InterPro" id="IPR045584">
    <property type="entry name" value="Pilin-like"/>
</dbReference>
<comment type="caution">
    <text evidence="3">The sequence shown here is derived from an EMBL/GenBank/DDBJ whole genome shotgun (WGS) entry which is preliminary data.</text>
</comment>
<organism evidence="3 4">
    <name type="scientific">Candidatus Doudnabacteria bacterium CG10_big_fil_rev_8_21_14_0_10_42_18</name>
    <dbReference type="NCBI Taxonomy" id="1974552"/>
    <lineage>
        <taxon>Bacteria</taxon>
        <taxon>Candidatus Doudnaibacteriota</taxon>
    </lineage>
</organism>
<name>A0A2H0VDA4_9BACT</name>
<evidence type="ECO:0000256" key="1">
    <source>
        <dbReference type="SAM" id="MobiDB-lite"/>
    </source>
</evidence>
<keyword evidence="2" id="KW-0472">Membrane</keyword>
<keyword evidence="2" id="KW-0812">Transmembrane</keyword>
<keyword evidence="2" id="KW-1133">Transmembrane helix</keyword>
<evidence type="ECO:0008006" key="5">
    <source>
        <dbReference type="Google" id="ProtNLM"/>
    </source>
</evidence>
<evidence type="ECO:0000313" key="3">
    <source>
        <dbReference type="EMBL" id="PIR96339.1"/>
    </source>
</evidence>
<dbReference type="SUPFAM" id="SSF54523">
    <property type="entry name" value="Pili subunits"/>
    <property type="match status" value="1"/>
</dbReference>
<dbReference type="AlphaFoldDB" id="A0A2H0VDA4"/>
<evidence type="ECO:0000256" key="2">
    <source>
        <dbReference type="SAM" id="Phobius"/>
    </source>
</evidence>
<reference evidence="4" key="1">
    <citation type="submission" date="2017-09" db="EMBL/GenBank/DDBJ databases">
        <title>Depth-based differentiation of microbial function through sediment-hosted aquifers and enrichment of novel symbionts in the deep terrestrial subsurface.</title>
        <authorList>
            <person name="Probst A.J."/>
            <person name="Ladd B."/>
            <person name="Jarett J.K."/>
            <person name="Geller-Mcgrath D.E."/>
            <person name="Sieber C.M.K."/>
            <person name="Emerson J.B."/>
            <person name="Anantharaman K."/>
            <person name="Thomas B.C."/>
            <person name="Malmstrom R."/>
            <person name="Stieglmeier M."/>
            <person name="Klingl A."/>
            <person name="Woyke T."/>
            <person name="Ryan C.M."/>
            <person name="Banfield J.F."/>
        </authorList>
    </citation>
    <scope>NUCLEOTIDE SEQUENCE [LARGE SCALE GENOMIC DNA]</scope>
</reference>
<accession>A0A2H0VDA4</accession>
<proteinExistence type="predicted"/>
<evidence type="ECO:0000313" key="4">
    <source>
        <dbReference type="Proteomes" id="UP000230922"/>
    </source>
</evidence>
<feature type="region of interest" description="Disordered" evidence="1">
    <location>
        <begin position="59"/>
        <end position="106"/>
    </location>
</feature>